<evidence type="ECO:0000313" key="3">
    <source>
        <dbReference type="EMBL" id="MBF4176524.1"/>
    </source>
</evidence>
<comment type="caution">
    <text evidence="3">The sequence shown here is derived from an EMBL/GenBank/DDBJ whole genome shotgun (WGS) entry which is preliminary data.</text>
</comment>
<keyword evidence="1" id="KW-0238">DNA-binding</keyword>
<reference evidence="3 4" key="1">
    <citation type="submission" date="2020-11" db="EMBL/GenBank/DDBJ databases">
        <title>Identification of Lelliottia nimipressuralis from Wound Infection by Whole Genome-Based Bacterial Identification.</title>
        <authorList>
            <person name="Navarathna D.H."/>
            <person name="Choi H."/>
            <person name="Jinadatha C."/>
            <person name="Chatterjee P."/>
            <person name="Hwang M."/>
        </authorList>
    </citation>
    <scope>NUCLEOTIDE SEQUENCE [LARGE SCALE GENOMIC DNA]</scope>
    <source>
        <strain evidence="3 4">DN2020</strain>
    </source>
</reference>
<dbReference type="RefSeq" id="WP_194512309.1">
    <property type="nucleotide sequence ID" value="NZ_JADIXP010000001.1"/>
</dbReference>
<name>A0ABD4K4X6_9ENTR</name>
<accession>A0ABD4K4X6</accession>
<evidence type="ECO:0000259" key="2">
    <source>
        <dbReference type="Pfam" id="PF07282"/>
    </source>
</evidence>
<dbReference type="AlphaFoldDB" id="A0ABD4K4X6"/>
<protein>
    <submittedName>
        <fullName evidence="3">Transposase</fullName>
    </submittedName>
</protein>
<organism evidence="3 4">
    <name type="scientific">Lelliottia nimipressuralis</name>
    <dbReference type="NCBI Taxonomy" id="69220"/>
    <lineage>
        <taxon>Bacteria</taxon>
        <taxon>Pseudomonadati</taxon>
        <taxon>Pseudomonadota</taxon>
        <taxon>Gammaproteobacteria</taxon>
        <taxon>Enterobacterales</taxon>
        <taxon>Enterobacteriaceae</taxon>
        <taxon>Lelliottia</taxon>
    </lineage>
</organism>
<feature type="domain" description="Cas12f1-like TNB" evidence="2">
    <location>
        <begin position="3"/>
        <end position="49"/>
    </location>
</feature>
<proteinExistence type="predicted"/>
<sequence length="54" mass="5917">MNIGRWEPSSKRFSSCGEIHTDLTLAMRTWTCPCCSSGHHRDINAAINIAAVAV</sequence>
<evidence type="ECO:0000256" key="1">
    <source>
        <dbReference type="ARBA" id="ARBA00023125"/>
    </source>
</evidence>
<dbReference type="Pfam" id="PF07282">
    <property type="entry name" value="Cas12f1-like_TNB"/>
    <property type="match status" value="1"/>
</dbReference>
<dbReference type="Proteomes" id="UP000628560">
    <property type="component" value="Unassembled WGS sequence"/>
</dbReference>
<gene>
    <name evidence="3" type="ORF">ISP11_01480</name>
</gene>
<dbReference type="GO" id="GO:0003677">
    <property type="term" value="F:DNA binding"/>
    <property type="evidence" value="ECO:0007669"/>
    <property type="project" value="UniProtKB-KW"/>
</dbReference>
<dbReference type="InterPro" id="IPR010095">
    <property type="entry name" value="Cas12f1-like_TNB"/>
</dbReference>
<dbReference type="EMBL" id="JADIXP010000001">
    <property type="protein sequence ID" value="MBF4176524.1"/>
    <property type="molecule type" value="Genomic_DNA"/>
</dbReference>
<evidence type="ECO:0000313" key="4">
    <source>
        <dbReference type="Proteomes" id="UP000628560"/>
    </source>
</evidence>